<dbReference type="AlphaFoldDB" id="A0A2N8HEG4"/>
<comment type="caution">
    <text evidence="2">The sequence shown here is derived from an EMBL/GenBank/DDBJ whole genome shotgun (WGS) entry which is preliminary data.</text>
</comment>
<dbReference type="SUPFAM" id="SSF52821">
    <property type="entry name" value="Rhodanese/Cell cycle control phosphatase"/>
    <property type="match status" value="1"/>
</dbReference>
<gene>
    <name evidence="2" type="ORF">CXU22_06870</name>
</gene>
<name>A0A2N8HEG4_9BACT</name>
<evidence type="ECO:0000313" key="2">
    <source>
        <dbReference type="EMBL" id="PNC18340.1"/>
    </source>
</evidence>
<organism evidence="2 3">
    <name type="scientific">Akkermansia muciniphila</name>
    <dbReference type="NCBI Taxonomy" id="239935"/>
    <lineage>
        <taxon>Bacteria</taxon>
        <taxon>Pseudomonadati</taxon>
        <taxon>Verrucomicrobiota</taxon>
        <taxon>Verrucomicrobiia</taxon>
        <taxon>Verrucomicrobiales</taxon>
        <taxon>Akkermansiaceae</taxon>
        <taxon>Akkermansia</taxon>
    </lineage>
</organism>
<dbReference type="InterPro" id="IPR001763">
    <property type="entry name" value="Rhodanese-like_dom"/>
</dbReference>
<protein>
    <recommendedName>
        <fullName evidence="1">Rhodanese domain-containing protein</fullName>
    </recommendedName>
</protein>
<reference evidence="2 3" key="1">
    <citation type="journal article" date="2017" name="BMC Genomics">
        <title>Genome sequencing of 39 Akkermansia muciniphila isolates reveals its population structure, genomic and functional diverisity, and global distribution in mammalian gut microbiotas.</title>
        <authorList>
            <person name="Guo X."/>
            <person name="Li S."/>
            <person name="Zhang J."/>
            <person name="Wu F."/>
            <person name="Li X."/>
            <person name="Wu D."/>
            <person name="Zhang M."/>
            <person name="Ou Z."/>
            <person name="Jie Z."/>
            <person name="Yan Q."/>
            <person name="Li P."/>
            <person name="Yi J."/>
            <person name="Peng Y."/>
        </authorList>
    </citation>
    <scope>NUCLEOTIDE SEQUENCE [LARGE SCALE GENOMIC DNA]</scope>
    <source>
        <strain evidence="2 3">GP24</strain>
    </source>
</reference>
<dbReference type="EMBL" id="PJKA01000010">
    <property type="protein sequence ID" value="PNC18340.1"/>
    <property type="molecule type" value="Genomic_DNA"/>
</dbReference>
<sequence>MRDALSTALKLLLAVFLLAVGIAALDLRVFQPFRTPPCNPETLEEGHICLSQVMKEWPGKVIWIDARKQDDFERHTVTQAPVYPVRPADANYQELLANAMEALMTAEDRGCCIVIFCSRDCTSSVAVANELKKPEYGIRAPIFILEGGWDELRKEPSLVP</sequence>
<proteinExistence type="predicted"/>
<dbReference type="RefSeq" id="WP_102713871.1">
    <property type="nucleotide sequence ID" value="NZ_PJKA01000010.1"/>
</dbReference>
<dbReference type="Pfam" id="PF00581">
    <property type="entry name" value="Rhodanese"/>
    <property type="match status" value="1"/>
</dbReference>
<evidence type="ECO:0000259" key="1">
    <source>
        <dbReference type="Pfam" id="PF00581"/>
    </source>
</evidence>
<accession>A0A2N8HEG4</accession>
<dbReference type="InterPro" id="IPR036873">
    <property type="entry name" value="Rhodanese-like_dom_sf"/>
</dbReference>
<dbReference type="OrthoDB" id="195542at2"/>
<feature type="domain" description="Rhodanese" evidence="1">
    <location>
        <begin position="59"/>
        <end position="153"/>
    </location>
</feature>
<evidence type="ECO:0000313" key="3">
    <source>
        <dbReference type="Proteomes" id="UP000236000"/>
    </source>
</evidence>
<dbReference type="Proteomes" id="UP000236000">
    <property type="component" value="Unassembled WGS sequence"/>
</dbReference>
<dbReference type="Gene3D" id="3.40.250.10">
    <property type="entry name" value="Rhodanese-like domain"/>
    <property type="match status" value="1"/>
</dbReference>